<dbReference type="Pfam" id="PF13098">
    <property type="entry name" value="Thioredoxin_2"/>
    <property type="match status" value="1"/>
</dbReference>
<dbReference type="InterPro" id="IPR012336">
    <property type="entry name" value="Thioredoxin-like_fold"/>
</dbReference>
<gene>
    <name evidence="2" type="ORF">ACFSTG_03500</name>
</gene>
<name>A0ABW5IV23_9FLAO</name>
<proteinExistence type="predicted"/>
<evidence type="ECO:0000313" key="3">
    <source>
        <dbReference type="Proteomes" id="UP001597468"/>
    </source>
</evidence>
<evidence type="ECO:0000313" key="2">
    <source>
        <dbReference type="EMBL" id="MFD2516947.1"/>
    </source>
</evidence>
<feature type="domain" description="Thioredoxin-like fold" evidence="1">
    <location>
        <begin position="36"/>
        <end position="147"/>
    </location>
</feature>
<dbReference type="Gene3D" id="3.40.30.10">
    <property type="entry name" value="Glutaredoxin"/>
    <property type="match status" value="1"/>
</dbReference>
<dbReference type="InterPro" id="IPR036249">
    <property type="entry name" value="Thioredoxin-like_sf"/>
</dbReference>
<dbReference type="Proteomes" id="UP001597468">
    <property type="component" value="Unassembled WGS sequence"/>
</dbReference>
<evidence type="ECO:0000259" key="1">
    <source>
        <dbReference type="Pfam" id="PF13098"/>
    </source>
</evidence>
<dbReference type="RefSeq" id="WP_380748522.1">
    <property type="nucleotide sequence ID" value="NZ_JBHULT010000006.1"/>
</dbReference>
<keyword evidence="3" id="KW-1185">Reference proteome</keyword>
<dbReference type="EMBL" id="JBHULT010000006">
    <property type="protein sequence ID" value="MFD2516947.1"/>
    <property type="molecule type" value="Genomic_DNA"/>
</dbReference>
<sequence length="180" mass="21142">MHRIIFLLLVAVFSGSINAQEIKWMTMNEALEAQKKEPRKIFMDAYTEWCGPCKLLDRNTFSNKDVASFLNENYYPVKFNAEGTEKITYKDRSFENPNHDPNRKGRNSQHDFARAMKITGYPSLVFFDEEANLIGPIAGYRSPHQLELFLKLFLEEDYKEITTPEAFQEYSKNFKNEFIE</sequence>
<reference evidence="3" key="1">
    <citation type="journal article" date="2019" name="Int. J. Syst. Evol. Microbiol.">
        <title>The Global Catalogue of Microorganisms (GCM) 10K type strain sequencing project: providing services to taxonomists for standard genome sequencing and annotation.</title>
        <authorList>
            <consortium name="The Broad Institute Genomics Platform"/>
            <consortium name="The Broad Institute Genome Sequencing Center for Infectious Disease"/>
            <person name="Wu L."/>
            <person name="Ma J."/>
        </authorList>
    </citation>
    <scope>NUCLEOTIDE SEQUENCE [LARGE SCALE GENOMIC DNA]</scope>
    <source>
        <strain evidence="3">KCTC 42585</strain>
    </source>
</reference>
<organism evidence="2 3">
    <name type="scientific">Salinimicrobium flavum</name>
    <dbReference type="NCBI Taxonomy" id="1737065"/>
    <lineage>
        <taxon>Bacteria</taxon>
        <taxon>Pseudomonadati</taxon>
        <taxon>Bacteroidota</taxon>
        <taxon>Flavobacteriia</taxon>
        <taxon>Flavobacteriales</taxon>
        <taxon>Flavobacteriaceae</taxon>
        <taxon>Salinimicrobium</taxon>
    </lineage>
</organism>
<comment type="caution">
    <text evidence="2">The sequence shown here is derived from an EMBL/GenBank/DDBJ whole genome shotgun (WGS) entry which is preliminary data.</text>
</comment>
<dbReference type="SUPFAM" id="SSF52833">
    <property type="entry name" value="Thioredoxin-like"/>
    <property type="match status" value="1"/>
</dbReference>
<protein>
    <submittedName>
        <fullName evidence="2">Thioredoxin family protein</fullName>
    </submittedName>
</protein>
<accession>A0ABW5IV23</accession>